<dbReference type="Pfam" id="PF01497">
    <property type="entry name" value="Peripla_BP_2"/>
    <property type="match status" value="1"/>
</dbReference>
<feature type="signal peptide" evidence="1">
    <location>
        <begin position="1"/>
        <end position="21"/>
    </location>
</feature>
<dbReference type="AlphaFoldDB" id="A0A1V2GVC1"/>
<dbReference type="PANTHER" id="PTHR30535:SF4">
    <property type="entry name" value="HEMIN-BINDING PERIPLASMIC PROTEIN HMUT"/>
    <property type="match status" value="1"/>
</dbReference>
<dbReference type="Proteomes" id="UP000188879">
    <property type="component" value="Unassembled WGS sequence"/>
</dbReference>
<dbReference type="InterPro" id="IPR006311">
    <property type="entry name" value="TAT_signal"/>
</dbReference>
<sequence length="201" mass="19437">MIARRALLAAAGLAAAAPAAAAPRRVVAVGGALTEAVYALGAGESLVAVDTTSLYPRAAAALPQIGYLRALPPEGILSLAPDLLLLSGDAGPPQVVDVLRAGGLTLAVIPDGAGIAAVGQKIAAVGAALGRAPRAADLARSVAADWAALDAAAAAVATPLPVLFIIGLGRGVPLVAGRGTHADALVAAAGGRNVTQAFQGF</sequence>
<feature type="chain" id="PRO_5013273813" description="Fe/B12 periplasmic-binding domain-containing protein" evidence="1">
    <location>
        <begin position="22"/>
        <end position="201"/>
    </location>
</feature>
<accession>A0A1V2GVC1</accession>
<dbReference type="PROSITE" id="PS51318">
    <property type="entry name" value="TAT"/>
    <property type="match status" value="1"/>
</dbReference>
<protein>
    <recommendedName>
        <fullName evidence="2">Fe/B12 periplasmic-binding domain-containing protein</fullName>
    </recommendedName>
</protein>
<comment type="caution">
    <text evidence="3">The sequence shown here is derived from an EMBL/GenBank/DDBJ whole genome shotgun (WGS) entry which is preliminary data.</text>
</comment>
<keyword evidence="1" id="KW-0732">Signal</keyword>
<dbReference type="InterPro" id="IPR050902">
    <property type="entry name" value="ABC_Transporter_SBP"/>
</dbReference>
<feature type="non-terminal residue" evidence="3">
    <location>
        <position position="201"/>
    </location>
</feature>
<evidence type="ECO:0000259" key="2">
    <source>
        <dbReference type="PROSITE" id="PS50983"/>
    </source>
</evidence>
<evidence type="ECO:0000313" key="3">
    <source>
        <dbReference type="EMBL" id="ONG41722.1"/>
    </source>
</evidence>
<dbReference type="RefSeq" id="WP_076960723.1">
    <property type="nucleotide sequence ID" value="NZ_MLCO01000597.1"/>
</dbReference>
<feature type="domain" description="Fe/B12 periplasmic-binding" evidence="2">
    <location>
        <begin position="25"/>
        <end position="201"/>
    </location>
</feature>
<evidence type="ECO:0000313" key="4">
    <source>
        <dbReference type="Proteomes" id="UP000188879"/>
    </source>
</evidence>
<organism evidence="3 4">
    <name type="scientific">Teichococcus deserti</name>
    <dbReference type="NCBI Taxonomy" id="1817963"/>
    <lineage>
        <taxon>Bacteria</taxon>
        <taxon>Pseudomonadati</taxon>
        <taxon>Pseudomonadota</taxon>
        <taxon>Alphaproteobacteria</taxon>
        <taxon>Acetobacterales</taxon>
        <taxon>Roseomonadaceae</taxon>
        <taxon>Roseomonas</taxon>
    </lineage>
</organism>
<proteinExistence type="predicted"/>
<dbReference type="EMBL" id="MLCO01000597">
    <property type="protein sequence ID" value="ONG41722.1"/>
    <property type="molecule type" value="Genomic_DNA"/>
</dbReference>
<dbReference type="Gene3D" id="3.40.50.1980">
    <property type="entry name" value="Nitrogenase molybdenum iron protein domain"/>
    <property type="match status" value="2"/>
</dbReference>
<dbReference type="SUPFAM" id="SSF53807">
    <property type="entry name" value="Helical backbone' metal receptor"/>
    <property type="match status" value="1"/>
</dbReference>
<evidence type="ECO:0000256" key="1">
    <source>
        <dbReference type="SAM" id="SignalP"/>
    </source>
</evidence>
<dbReference type="InterPro" id="IPR002491">
    <property type="entry name" value="ABC_transptr_periplasmic_BD"/>
</dbReference>
<dbReference type="PROSITE" id="PS50983">
    <property type="entry name" value="FE_B12_PBP"/>
    <property type="match status" value="1"/>
</dbReference>
<dbReference type="OrthoDB" id="9797736at2"/>
<name>A0A1V2GVC1_9PROT</name>
<dbReference type="PANTHER" id="PTHR30535">
    <property type="entry name" value="VITAMIN B12-BINDING PROTEIN"/>
    <property type="match status" value="1"/>
</dbReference>
<gene>
    <name evidence="3" type="ORF">BKE38_29890</name>
</gene>
<reference evidence="3 4" key="1">
    <citation type="submission" date="2016-10" db="EMBL/GenBank/DDBJ databases">
        <title>Draft Genome sequence of Roseomonas sp. strain M3.</title>
        <authorList>
            <person name="Subhash Y."/>
            <person name="Lee S."/>
        </authorList>
    </citation>
    <scope>NUCLEOTIDE SEQUENCE [LARGE SCALE GENOMIC DNA]</scope>
    <source>
        <strain evidence="3 4">M3</strain>
    </source>
</reference>
<keyword evidence="4" id="KW-1185">Reference proteome</keyword>